<dbReference type="RefSeq" id="WP_011397373.1">
    <property type="nucleotide sequence ID" value="NC_007645.1"/>
</dbReference>
<dbReference type="Proteomes" id="UP000000238">
    <property type="component" value="Chromosome"/>
</dbReference>
<dbReference type="Pfam" id="PF01117">
    <property type="entry name" value="Aerolysin"/>
    <property type="match status" value="1"/>
</dbReference>
<feature type="signal peptide" evidence="3">
    <location>
        <begin position="1"/>
        <end position="29"/>
    </location>
</feature>
<dbReference type="InterPro" id="IPR055267">
    <property type="entry name" value="Aerolysin-like_C"/>
</dbReference>
<organism evidence="5 6">
    <name type="scientific">Hahella chejuensis (strain KCTC 2396)</name>
    <dbReference type="NCBI Taxonomy" id="349521"/>
    <lineage>
        <taxon>Bacteria</taxon>
        <taxon>Pseudomonadati</taxon>
        <taxon>Pseudomonadota</taxon>
        <taxon>Gammaproteobacteria</taxon>
        <taxon>Oceanospirillales</taxon>
        <taxon>Hahellaceae</taxon>
        <taxon>Hahella</taxon>
    </lineage>
</organism>
<dbReference type="Gene3D" id="2.170.15.10">
    <property type="entry name" value="Proaerolysin, chain A, domain 3"/>
    <property type="match status" value="1"/>
</dbReference>
<evidence type="ECO:0000313" key="6">
    <source>
        <dbReference type="Proteomes" id="UP000000238"/>
    </source>
</evidence>
<dbReference type="GO" id="GO:0005576">
    <property type="term" value="C:extracellular region"/>
    <property type="evidence" value="ECO:0007669"/>
    <property type="project" value="InterPro"/>
</dbReference>
<keyword evidence="2" id="KW-1015">Disulfide bond</keyword>
<evidence type="ECO:0000256" key="1">
    <source>
        <dbReference type="ARBA" id="ARBA00009831"/>
    </source>
</evidence>
<protein>
    <recommendedName>
        <fullName evidence="4">Aerolysin-like C-terminal domain-containing protein</fullName>
    </recommendedName>
</protein>
<name>Q2SGB9_HAHCH</name>
<dbReference type="HOGENOM" id="CLU_043241_0_0_6"/>
<evidence type="ECO:0000313" key="5">
    <source>
        <dbReference type="EMBL" id="ABC30305.1"/>
    </source>
</evidence>
<sequence length="427" mass="47754">MHYLSKSFVPSALAASVISLLAPVSTAQANDDIPKYQDKVYAAQDIAALKDTIVRDPDFYVPLTYLAHFLGYGWCGGTASQNVGEDFSITRNGDQQYTLQANYNGSDPYSGGYWADKRLKMSLSDLKFYTNPGSLKLGDPQVYDREPLKTITAVVYNRGDTEDTAVATLQYDETKSWSKQEDYSFSETISIKNTYEFDLKIFGGSTEITAGFTANQGWSESNGNSETVTQSAQYRALMPANSKRIITLTVFKQKADIPYESEMVLGYNVAMENFLRWGGNARNDHPTDRPWENYTFGARNNLNGAEDILDQYAHRSIQNYGQWDWNWMLNEYGAGGVKWAVGNISKRRFIAPLTGKFTTVDGSQFNIDASAPISLDGDEMQMAQQSARTKRSLGGNLEMEIVRVDDYSYDDTVTNLTFTLDDGLKSM</sequence>
<dbReference type="PRINTS" id="PR00754">
    <property type="entry name" value="AEROLYSIN"/>
</dbReference>
<dbReference type="EMBL" id="CP000155">
    <property type="protein sequence ID" value="ABC30305.1"/>
    <property type="molecule type" value="Genomic_DNA"/>
</dbReference>
<accession>Q2SGB9</accession>
<dbReference type="AlphaFoldDB" id="Q2SGB9"/>
<evidence type="ECO:0000256" key="3">
    <source>
        <dbReference type="SAM" id="SignalP"/>
    </source>
</evidence>
<gene>
    <name evidence="5" type="ordered locus">HCH_03563</name>
</gene>
<keyword evidence="6" id="KW-1185">Reference proteome</keyword>
<dbReference type="OrthoDB" id="5579173at2"/>
<evidence type="ECO:0000259" key="4">
    <source>
        <dbReference type="SMART" id="SM00999"/>
    </source>
</evidence>
<keyword evidence="3" id="KW-0732">Signal</keyword>
<comment type="similarity">
    <text evidence="1">Belongs to the aerolysin family.</text>
</comment>
<feature type="domain" description="Aerolysin-like C-terminal" evidence="4">
    <location>
        <begin position="44"/>
        <end position="411"/>
    </location>
</feature>
<dbReference type="KEGG" id="hch:HCH_03563"/>
<reference evidence="5 6" key="1">
    <citation type="journal article" date="2005" name="Nucleic Acids Res.">
        <title>Genomic blueprint of Hahella chejuensis, a marine microbe producing an algicidal agent.</title>
        <authorList>
            <person name="Jeong H."/>
            <person name="Yim J.H."/>
            <person name="Lee C."/>
            <person name="Choi S.-H."/>
            <person name="Park Y.K."/>
            <person name="Yoon S.H."/>
            <person name="Hur C.-G."/>
            <person name="Kang H.-Y."/>
            <person name="Kim D."/>
            <person name="Lee H.H."/>
            <person name="Park K.H."/>
            <person name="Park S.-H."/>
            <person name="Park H.-S."/>
            <person name="Lee H.K."/>
            <person name="Oh T.K."/>
            <person name="Kim J.F."/>
        </authorList>
    </citation>
    <scope>NUCLEOTIDE SEQUENCE [LARGE SCALE GENOMIC DNA]</scope>
    <source>
        <strain evidence="5 6">KCTC 2396</strain>
    </source>
</reference>
<dbReference type="InterPro" id="IPR005830">
    <property type="entry name" value="Aerolysn"/>
</dbReference>
<dbReference type="eggNOG" id="ENOG502ZAGC">
    <property type="taxonomic scope" value="Bacteria"/>
</dbReference>
<dbReference type="SMART" id="SM00999">
    <property type="entry name" value="Aerolysin"/>
    <property type="match status" value="1"/>
</dbReference>
<proteinExistence type="inferred from homology"/>
<evidence type="ECO:0000256" key="2">
    <source>
        <dbReference type="ARBA" id="ARBA00023157"/>
    </source>
</evidence>
<dbReference type="Gene3D" id="3.30.412.10">
    <property type="entry name" value="Proaerolysin, chain A, domain 2"/>
    <property type="match status" value="1"/>
</dbReference>
<dbReference type="SUPFAM" id="SSF56973">
    <property type="entry name" value="Aerolisin/ETX pore-forming domain"/>
    <property type="match status" value="1"/>
</dbReference>
<feature type="chain" id="PRO_5004215405" description="Aerolysin-like C-terminal domain-containing protein" evidence="3">
    <location>
        <begin position="30"/>
        <end position="427"/>
    </location>
</feature>
<dbReference type="CDD" id="cd20224">
    <property type="entry name" value="PFM_alpha-toxin-like"/>
    <property type="match status" value="1"/>
</dbReference>